<dbReference type="AlphaFoldDB" id="A0A5S3PPJ3"/>
<feature type="chain" id="PRO_5024338643" description="Lipoprotein" evidence="1">
    <location>
        <begin position="19"/>
        <end position="199"/>
    </location>
</feature>
<dbReference type="RefSeq" id="WP_138661677.1">
    <property type="nucleotide sequence ID" value="NZ_VANS01000001.1"/>
</dbReference>
<keyword evidence="1" id="KW-0732">Signal</keyword>
<dbReference type="EMBL" id="VANS01000001">
    <property type="protein sequence ID" value="TMM55510.1"/>
    <property type="molecule type" value="Genomic_DNA"/>
</dbReference>
<keyword evidence="3" id="KW-1185">Reference proteome</keyword>
<organism evidence="2 3">
    <name type="scientific">Sulfitobacter sabulilitoris</name>
    <dbReference type="NCBI Taxonomy" id="2562655"/>
    <lineage>
        <taxon>Bacteria</taxon>
        <taxon>Pseudomonadati</taxon>
        <taxon>Pseudomonadota</taxon>
        <taxon>Alphaproteobacteria</taxon>
        <taxon>Rhodobacterales</taxon>
        <taxon>Roseobacteraceae</taxon>
        <taxon>Sulfitobacter</taxon>
    </lineage>
</organism>
<reference evidence="2 3" key="1">
    <citation type="submission" date="2019-05" db="EMBL/GenBank/DDBJ databases">
        <title>Sulfitobacter sabulilitoris sp. nov., isolated from a marine sand.</title>
        <authorList>
            <person name="Yoon J.-H."/>
        </authorList>
    </citation>
    <scope>NUCLEOTIDE SEQUENCE [LARGE SCALE GENOMIC DNA]</scope>
    <source>
        <strain evidence="2 3">HSMS-29</strain>
    </source>
</reference>
<protein>
    <recommendedName>
        <fullName evidence="4">Lipoprotein</fullName>
    </recommendedName>
</protein>
<dbReference type="OrthoDB" id="7666390at2"/>
<name>A0A5S3PPJ3_9RHOB</name>
<evidence type="ECO:0000256" key="1">
    <source>
        <dbReference type="SAM" id="SignalP"/>
    </source>
</evidence>
<accession>A0A5S3PPJ3</accession>
<gene>
    <name evidence="2" type="ORF">FDT80_08150</name>
</gene>
<evidence type="ECO:0000313" key="2">
    <source>
        <dbReference type="EMBL" id="TMM55510.1"/>
    </source>
</evidence>
<proteinExistence type="predicted"/>
<sequence length="199" mass="21397">MKSIVFSMAVLTALGACAVPDGKDASPQAIAASAYRAPGPATLTIFTMVNNRTGSGGHTALMINGSQRVIFDPAGSFRHETVPEKNDVLYGITPNWVSSYKSAHARDSFHVVTQEIEVTPEQAERALQLAQTYGPVAAAYCTNSTTRLLRDVPGFENVGVTFFPVTLMEAIAQRPDVRTDRYYENDAGDVLDGLASLKL</sequence>
<dbReference type="PROSITE" id="PS51257">
    <property type="entry name" value="PROKAR_LIPOPROTEIN"/>
    <property type="match status" value="1"/>
</dbReference>
<evidence type="ECO:0008006" key="4">
    <source>
        <dbReference type="Google" id="ProtNLM"/>
    </source>
</evidence>
<dbReference type="Proteomes" id="UP000309550">
    <property type="component" value="Unassembled WGS sequence"/>
</dbReference>
<comment type="caution">
    <text evidence="2">The sequence shown here is derived from an EMBL/GenBank/DDBJ whole genome shotgun (WGS) entry which is preliminary data.</text>
</comment>
<feature type="signal peptide" evidence="1">
    <location>
        <begin position="1"/>
        <end position="18"/>
    </location>
</feature>
<evidence type="ECO:0000313" key="3">
    <source>
        <dbReference type="Proteomes" id="UP000309550"/>
    </source>
</evidence>